<dbReference type="EMBL" id="AMRG01000011">
    <property type="protein sequence ID" value="EKE82799.1"/>
    <property type="molecule type" value="Genomic_DNA"/>
</dbReference>
<evidence type="ECO:0000313" key="11">
    <source>
        <dbReference type="EMBL" id="EKE82799.1"/>
    </source>
</evidence>
<evidence type="ECO:0000256" key="4">
    <source>
        <dbReference type="ARBA" id="ARBA00022679"/>
    </source>
</evidence>
<dbReference type="STRING" id="740709.A10D4_09349"/>
<evidence type="ECO:0000256" key="6">
    <source>
        <dbReference type="ARBA" id="ARBA00022989"/>
    </source>
</evidence>
<feature type="transmembrane region" description="Helical" evidence="9">
    <location>
        <begin position="97"/>
        <end position="121"/>
    </location>
</feature>
<dbReference type="PANTHER" id="PTHR38686:SF1">
    <property type="entry name" value="APOLIPOPROTEIN N-ACYLTRANSFERASE"/>
    <property type="match status" value="1"/>
</dbReference>
<dbReference type="Pfam" id="PF20154">
    <property type="entry name" value="LNT_N"/>
    <property type="match status" value="1"/>
</dbReference>
<dbReference type="InterPro" id="IPR004563">
    <property type="entry name" value="Apolipo_AcylTrfase"/>
</dbReference>
<keyword evidence="8 9" id="KW-0012">Acyltransferase</keyword>
<keyword evidence="5 9" id="KW-0812">Transmembrane</keyword>
<dbReference type="InterPro" id="IPR003010">
    <property type="entry name" value="C-N_Hydrolase"/>
</dbReference>
<feature type="transmembrane region" description="Helical" evidence="9">
    <location>
        <begin position="196"/>
        <end position="215"/>
    </location>
</feature>
<evidence type="ECO:0000259" key="10">
    <source>
        <dbReference type="PROSITE" id="PS50263"/>
    </source>
</evidence>
<comment type="similarity">
    <text evidence="2 9">Belongs to the CN hydrolase family. Apolipoprotein N-acyltransferase subfamily.</text>
</comment>
<sequence length="525" mass="58466">MSQWLRRSCRFVAQHGTLRVLLALLSGAALSLAYAPFGHAYLAFIIPPLLIALAWYCSPRSGWRLGYAFGFGWFAAGLSWIYVSIDQYGGMPEFATVGILLLLFAYLAIFPALAFCCWRVFAKRHAAAVFLLPTFWLAFELLRGWLFTGFPWLGLGYTQTDTQFGTLAPLLGEQGLAVLIWLAAASVVYGLTQRRYGWLAIAISIAISPWLTSFYQPIQSTGESKQVSLVQGNIKQSLKWQSDQQWPSLLRYLDLSRPHYDNDLVVWPESAITALEPFAGDVLHNIDQAAQNSQTSIVSGIIDYDRDHDAFFNSIIVLGNSHTDSEQNGYRYGSSNRYLKHQLLPIGEFVPFEEWLRPLAPLFNLPMSSFSRGDFVQPNLVANNIHLAAAICYEIAFPEQVRAGVRADTDYLLTISNDTWFGDSHGPWQHMQIARMRAIEMGRPLLRATNNGVSAIVDAQGKTLATAPQFEAAVISAEVPLVSGETLYHRYGLLIPLLLAALSTLFSLLAWRQSTTKKQKADAGQ</sequence>
<dbReference type="AlphaFoldDB" id="K2KJN2"/>
<name>K2KJN2_9GAMM</name>
<reference evidence="11 12" key="1">
    <citation type="journal article" date="2012" name="J. Bacteriol.">
        <title>Genome Sequence of Idiomarina xiamenensis Type Strain 10-D-4.</title>
        <authorList>
            <person name="Lai Q."/>
            <person name="Wang L."/>
            <person name="Wang W."/>
            <person name="Shao Z."/>
        </authorList>
    </citation>
    <scope>NUCLEOTIDE SEQUENCE [LARGE SCALE GENOMIC DNA]</scope>
    <source>
        <strain evidence="11 12">10-D-4</strain>
    </source>
</reference>
<feature type="transmembrane region" description="Helical" evidence="9">
    <location>
        <begin position="40"/>
        <end position="58"/>
    </location>
</feature>
<dbReference type="eggNOG" id="COG0815">
    <property type="taxonomic scope" value="Bacteria"/>
</dbReference>
<keyword evidence="12" id="KW-1185">Reference proteome</keyword>
<evidence type="ECO:0000256" key="9">
    <source>
        <dbReference type="HAMAP-Rule" id="MF_01148"/>
    </source>
</evidence>
<keyword evidence="3 9" id="KW-1003">Cell membrane</keyword>
<organism evidence="11 12">
    <name type="scientific">Idiomarina xiamenensis 10-D-4</name>
    <dbReference type="NCBI Taxonomy" id="740709"/>
    <lineage>
        <taxon>Bacteria</taxon>
        <taxon>Pseudomonadati</taxon>
        <taxon>Pseudomonadota</taxon>
        <taxon>Gammaproteobacteria</taxon>
        <taxon>Alteromonadales</taxon>
        <taxon>Idiomarinaceae</taxon>
        <taxon>Idiomarina</taxon>
    </lineage>
</organism>
<feature type="transmembrane region" description="Helical" evidence="9">
    <location>
        <begin position="128"/>
        <end position="147"/>
    </location>
</feature>
<dbReference type="SUPFAM" id="SSF56317">
    <property type="entry name" value="Carbon-nitrogen hydrolase"/>
    <property type="match status" value="1"/>
</dbReference>
<dbReference type="Gene3D" id="3.60.110.10">
    <property type="entry name" value="Carbon-nitrogen hydrolase"/>
    <property type="match status" value="1"/>
</dbReference>
<comment type="caution">
    <text evidence="11">The sequence shown here is derived from an EMBL/GenBank/DDBJ whole genome shotgun (WGS) entry which is preliminary data.</text>
</comment>
<feature type="transmembrane region" description="Helical" evidence="9">
    <location>
        <begin position="65"/>
        <end position="85"/>
    </location>
</feature>
<feature type="domain" description="CN hydrolase" evidence="10">
    <location>
        <begin position="230"/>
        <end position="481"/>
    </location>
</feature>
<evidence type="ECO:0000313" key="12">
    <source>
        <dbReference type="Proteomes" id="UP000014115"/>
    </source>
</evidence>
<keyword evidence="11" id="KW-0449">Lipoprotein</keyword>
<dbReference type="PATRIC" id="fig|740709.3.peg.1892"/>
<evidence type="ECO:0000256" key="8">
    <source>
        <dbReference type="ARBA" id="ARBA00023315"/>
    </source>
</evidence>
<dbReference type="HAMAP" id="MF_01148">
    <property type="entry name" value="Lnt"/>
    <property type="match status" value="1"/>
</dbReference>
<gene>
    <name evidence="9" type="primary">lnt</name>
    <name evidence="11" type="ORF">A10D4_09349</name>
</gene>
<evidence type="ECO:0000256" key="7">
    <source>
        <dbReference type="ARBA" id="ARBA00023136"/>
    </source>
</evidence>
<keyword evidence="6 9" id="KW-1133">Transmembrane helix</keyword>
<accession>K2KJN2</accession>
<comment type="subcellular location">
    <subcellularLocation>
        <location evidence="1 9">Cell membrane</location>
        <topology evidence="1 9">Multi-pass membrane protein</topology>
    </subcellularLocation>
</comment>
<feature type="transmembrane region" description="Helical" evidence="9">
    <location>
        <begin position="491"/>
        <end position="511"/>
    </location>
</feature>
<comment type="function">
    <text evidence="9">Catalyzes the phospholipid dependent N-acylation of the N-terminal cysteine of apolipoprotein, the last step in lipoprotein maturation.</text>
</comment>
<evidence type="ECO:0000256" key="2">
    <source>
        <dbReference type="ARBA" id="ARBA00010065"/>
    </source>
</evidence>
<dbReference type="PROSITE" id="PS50263">
    <property type="entry name" value="CN_HYDROLASE"/>
    <property type="match status" value="1"/>
</dbReference>
<dbReference type="GO" id="GO:0042158">
    <property type="term" value="P:lipoprotein biosynthetic process"/>
    <property type="evidence" value="ECO:0007669"/>
    <property type="project" value="UniProtKB-UniRule"/>
</dbReference>
<feature type="transmembrane region" description="Helical" evidence="9">
    <location>
        <begin position="12"/>
        <end position="34"/>
    </location>
</feature>
<dbReference type="EC" id="2.3.1.269" evidence="9"/>
<dbReference type="GO" id="GO:0016410">
    <property type="term" value="F:N-acyltransferase activity"/>
    <property type="evidence" value="ECO:0007669"/>
    <property type="project" value="UniProtKB-UniRule"/>
</dbReference>
<dbReference type="GO" id="GO:0005886">
    <property type="term" value="C:plasma membrane"/>
    <property type="evidence" value="ECO:0007669"/>
    <property type="project" value="UniProtKB-SubCell"/>
</dbReference>
<dbReference type="RefSeq" id="WP_008489152.1">
    <property type="nucleotide sequence ID" value="NZ_AMRG01000011.1"/>
</dbReference>
<evidence type="ECO:0000256" key="3">
    <source>
        <dbReference type="ARBA" id="ARBA00022475"/>
    </source>
</evidence>
<dbReference type="PANTHER" id="PTHR38686">
    <property type="entry name" value="APOLIPOPROTEIN N-ACYLTRANSFERASE"/>
    <property type="match status" value="1"/>
</dbReference>
<evidence type="ECO:0000256" key="5">
    <source>
        <dbReference type="ARBA" id="ARBA00022692"/>
    </source>
</evidence>
<protein>
    <recommendedName>
        <fullName evidence="9">Apolipoprotein N-acyltransferase</fullName>
        <shortName evidence="9">ALP N-acyltransferase</shortName>
        <ecNumber evidence="9">2.3.1.269</ecNumber>
    </recommendedName>
</protein>
<dbReference type="Pfam" id="PF00795">
    <property type="entry name" value="CN_hydrolase"/>
    <property type="match status" value="1"/>
</dbReference>
<dbReference type="CDD" id="cd07571">
    <property type="entry name" value="ALP_N-acyl_transferase"/>
    <property type="match status" value="1"/>
</dbReference>
<dbReference type="InterPro" id="IPR036526">
    <property type="entry name" value="C-N_Hydrolase_sf"/>
</dbReference>
<comment type="pathway">
    <text evidence="9">Protein modification; lipoprotein biosynthesis (N-acyl transfer).</text>
</comment>
<dbReference type="NCBIfam" id="TIGR00546">
    <property type="entry name" value="lnt"/>
    <property type="match status" value="1"/>
</dbReference>
<proteinExistence type="inferred from homology"/>
<comment type="catalytic activity">
    <reaction evidence="9">
        <text>N-terminal S-1,2-diacyl-sn-glyceryl-L-cysteinyl-[lipoprotein] + a glycerophospholipid = N-acyl-S-1,2-diacyl-sn-glyceryl-L-cysteinyl-[lipoprotein] + a 2-acyl-sn-glycero-3-phospholipid + H(+)</text>
        <dbReference type="Rhea" id="RHEA:48228"/>
        <dbReference type="Rhea" id="RHEA-COMP:14681"/>
        <dbReference type="Rhea" id="RHEA-COMP:14684"/>
        <dbReference type="ChEBI" id="CHEBI:15378"/>
        <dbReference type="ChEBI" id="CHEBI:136912"/>
        <dbReference type="ChEBI" id="CHEBI:140656"/>
        <dbReference type="ChEBI" id="CHEBI:140657"/>
        <dbReference type="ChEBI" id="CHEBI:140660"/>
        <dbReference type="EC" id="2.3.1.269"/>
    </reaction>
</comment>
<keyword evidence="4 9" id="KW-0808">Transferase</keyword>
<feature type="transmembrane region" description="Helical" evidence="9">
    <location>
        <begin position="167"/>
        <end position="189"/>
    </location>
</feature>
<evidence type="ECO:0000256" key="1">
    <source>
        <dbReference type="ARBA" id="ARBA00004651"/>
    </source>
</evidence>
<dbReference type="UniPathway" id="UPA00666"/>
<keyword evidence="7 9" id="KW-0472">Membrane</keyword>
<dbReference type="Proteomes" id="UP000014115">
    <property type="component" value="Unassembled WGS sequence"/>
</dbReference>
<dbReference type="InterPro" id="IPR045378">
    <property type="entry name" value="LNT_N"/>
</dbReference>